<gene>
    <name evidence="1" type="ORF">M422DRAFT_276777</name>
</gene>
<dbReference type="Proteomes" id="UP000054279">
    <property type="component" value="Unassembled WGS sequence"/>
</dbReference>
<reference evidence="1 2" key="1">
    <citation type="submission" date="2014-06" db="EMBL/GenBank/DDBJ databases">
        <title>Evolutionary Origins and Diversification of the Mycorrhizal Mutualists.</title>
        <authorList>
            <consortium name="DOE Joint Genome Institute"/>
            <consortium name="Mycorrhizal Genomics Consortium"/>
            <person name="Kohler A."/>
            <person name="Kuo A."/>
            <person name="Nagy L.G."/>
            <person name="Floudas D."/>
            <person name="Copeland A."/>
            <person name="Barry K.W."/>
            <person name="Cichocki N."/>
            <person name="Veneault-Fourrey C."/>
            <person name="LaButti K."/>
            <person name="Lindquist E.A."/>
            <person name="Lipzen A."/>
            <person name="Lundell T."/>
            <person name="Morin E."/>
            <person name="Murat C."/>
            <person name="Riley R."/>
            <person name="Ohm R."/>
            <person name="Sun H."/>
            <person name="Tunlid A."/>
            <person name="Henrissat B."/>
            <person name="Grigoriev I.V."/>
            <person name="Hibbett D.S."/>
            <person name="Martin F."/>
        </authorList>
    </citation>
    <scope>NUCLEOTIDE SEQUENCE [LARGE SCALE GENOMIC DNA]</scope>
    <source>
        <strain evidence="1 2">SS14</strain>
    </source>
</reference>
<dbReference type="AlphaFoldDB" id="A0A0C9T1T2"/>
<dbReference type="OrthoDB" id="3037223at2759"/>
<organism evidence="1 2">
    <name type="scientific">Sphaerobolus stellatus (strain SS14)</name>
    <dbReference type="NCBI Taxonomy" id="990650"/>
    <lineage>
        <taxon>Eukaryota</taxon>
        <taxon>Fungi</taxon>
        <taxon>Dikarya</taxon>
        <taxon>Basidiomycota</taxon>
        <taxon>Agaricomycotina</taxon>
        <taxon>Agaricomycetes</taxon>
        <taxon>Phallomycetidae</taxon>
        <taxon>Geastrales</taxon>
        <taxon>Sphaerobolaceae</taxon>
        <taxon>Sphaerobolus</taxon>
    </lineage>
</organism>
<evidence type="ECO:0000313" key="1">
    <source>
        <dbReference type="EMBL" id="KIJ22753.1"/>
    </source>
</evidence>
<name>A0A0C9T1T2_SPHS4</name>
<sequence>MSDLQAPSAWDITSAKGGVLNKYIDDVNQALKAQNVARKQLLSKQGTVEAKKQRLATHYGIDLSQPCAAPSVPRPKPITVDEKIGEAQWAWARQLAQEWVETEAAGKRFVLDVNKNENYPSLPDDVLRPLRDLFPDRCIPDSSPAMGDRDRIVSLIGAAHSGDMGSYKQLQALFPPASAAPTTGSVGIDVSPFTTSFIATPPTQSTSFSPPVSHDPPPSLLNAVTACNDDIEVLKRPTDIRGAIMQVRDGTVGRLRAKYGPAKGRDTHKIWQALGQQISKREHLHHDLEEEFGGDLERFIQYFTYTGK</sequence>
<accession>A0A0C9T1T2</accession>
<proteinExistence type="predicted"/>
<keyword evidence="2" id="KW-1185">Reference proteome</keyword>
<evidence type="ECO:0000313" key="2">
    <source>
        <dbReference type="Proteomes" id="UP000054279"/>
    </source>
</evidence>
<dbReference type="EMBL" id="KN837966">
    <property type="protein sequence ID" value="KIJ22753.1"/>
    <property type="molecule type" value="Genomic_DNA"/>
</dbReference>
<dbReference type="HOGENOM" id="CLU_070143_0_0_1"/>
<protein>
    <submittedName>
        <fullName evidence="1">Uncharacterized protein</fullName>
    </submittedName>
</protein>
<feature type="non-terminal residue" evidence="1">
    <location>
        <position position="1"/>
    </location>
</feature>